<comment type="caution">
    <text evidence="1">The sequence shown here is derived from an EMBL/GenBank/DDBJ whole genome shotgun (WGS) entry which is preliminary data.</text>
</comment>
<organism evidence="1 2">
    <name type="scientific">Cyclotella cryptica</name>
    <dbReference type="NCBI Taxonomy" id="29204"/>
    <lineage>
        <taxon>Eukaryota</taxon>
        <taxon>Sar</taxon>
        <taxon>Stramenopiles</taxon>
        <taxon>Ochrophyta</taxon>
        <taxon>Bacillariophyta</taxon>
        <taxon>Coscinodiscophyceae</taxon>
        <taxon>Thalassiosirophycidae</taxon>
        <taxon>Stephanodiscales</taxon>
        <taxon>Stephanodiscaceae</taxon>
        <taxon>Cyclotella</taxon>
    </lineage>
</organism>
<sequence>MEEFQCHSVIVSFASPKLDSLIANASGRLLLPHLNPKGWKTFYKCIDPRYNGKTIDDPGRFRFVGAYSGNVTTLASWFREFEMDKHVKSCQEVTDKDIKELSSWDQYDWEGCPIIVVIRVLQFVMEQEFKNTKETAEKLLKAWIEVGLFGNCAFCVVKELVRLCLPIQRKTAEDAYASATCPILWEALSSRIDAHLKNLTFDKVETSEYEMFSHLVYAFIRYDRDGMHNEIRRFY</sequence>
<evidence type="ECO:0000313" key="1">
    <source>
        <dbReference type="EMBL" id="KAL3789296.1"/>
    </source>
</evidence>
<proteinExistence type="predicted"/>
<reference evidence="1 2" key="1">
    <citation type="journal article" date="2020" name="G3 (Bethesda)">
        <title>Improved Reference Genome for Cyclotella cryptica CCMP332, a Model for Cell Wall Morphogenesis, Salinity Adaptation, and Lipid Production in Diatoms (Bacillariophyta).</title>
        <authorList>
            <person name="Roberts W.R."/>
            <person name="Downey K.M."/>
            <person name="Ruck E.C."/>
            <person name="Traller J.C."/>
            <person name="Alverson A.J."/>
        </authorList>
    </citation>
    <scope>NUCLEOTIDE SEQUENCE [LARGE SCALE GENOMIC DNA]</scope>
    <source>
        <strain evidence="1 2">CCMP332</strain>
    </source>
</reference>
<gene>
    <name evidence="1" type="ORF">HJC23_000362</name>
</gene>
<dbReference type="AlphaFoldDB" id="A0ABD3PNR3"/>
<evidence type="ECO:0000313" key="2">
    <source>
        <dbReference type="Proteomes" id="UP001516023"/>
    </source>
</evidence>
<protein>
    <submittedName>
        <fullName evidence="1">Uncharacterized protein</fullName>
    </submittedName>
</protein>
<keyword evidence="2" id="KW-1185">Reference proteome</keyword>
<accession>A0ABD3PNR3</accession>
<dbReference type="Proteomes" id="UP001516023">
    <property type="component" value="Unassembled WGS sequence"/>
</dbReference>
<name>A0ABD3PNR3_9STRA</name>
<dbReference type="EMBL" id="JABMIG020000143">
    <property type="protein sequence ID" value="KAL3789296.1"/>
    <property type="molecule type" value="Genomic_DNA"/>
</dbReference>